<comment type="caution">
    <text evidence="1">The sequence shown here is derived from an EMBL/GenBank/DDBJ whole genome shotgun (WGS) entry which is preliminary data.</text>
</comment>
<dbReference type="RefSeq" id="WP_219692672.1">
    <property type="nucleotide sequence ID" value="NZ_WMBF01000760.1"/>
</dbReference>
<dbReference type="Proteomes" id="UP001197114">
    <property type="component" value="Unassembled WGS sequence"/>
</dbReference>
<reference evidence="1 2" key="1">
    <citation type="submission" date="2019-11" db="EMBL/GenBank/DDBJ databases">
        <authorList>
            <person name="Ay H."/>
        </authorList>
    </citation>
    <scope>NUCLEOTIDE SEQUENCE [LARGE SCALE GENOMIC DNA]</scope>
    <source>
        <strain evidence="1 2">BG9H</strain>
    </source>
</reference>
<keyword evidence="2" id="KW-1185">Reference proteome</keyword>
<protein>
    <submittedName>
        <fullName evidence="1">Uncharacterized protein</fullName>
    </submittedName>
</protein>
<sequence length="100" mass="9901">MGEPMELTELVSQAVRVVTEPASGTRPAAATGARQGVLDLVRQRLGGTPSGAAALAAVDARPADPAALAGLREELDAEVLADCDFAAALDAALAPVIGPG</sequence>
<accession>A0ABS6YXE1</accession>
<gene>
    <name evidence="1" type="ORF">GKQ77_31975</name>
</gene>
<organism evidence="1 2">
    <name type="scientific">Streptomyces anatolicus</name>
    <dbReference type="NCBI Taxonomy" id="2675858"/>
    <lineage>
        <taxon>Bacteria</taxon>
        <taxon>Bacillati</taxon>
        <taxon>Actinomycetota</taxon>
        <taxon>Actinomycetes</taxon>
        <taxon>Kitasatosporales</taxon>
        <taxon>Streptomycetaceae</taxon>
        <taxon>Streptomyces</taxon>
    </lineage>
</organism>
<evidence type="ECO:0000313" key="1">
    <source>
        <dbReference type="EMBL" id="MBW5426124.1"/>
    </source>
</evidence>
<feature type="non-terminal residue" evidence="1">
    <location>
        <position position="100"/>
    </location>
</feature>
<dbReference type="EMBL" id="WMBF01000760">
    <property type="protein sequence ID" value="MBW5426124.1"/>
    <property type="molecule type" value="Genomic_DNA"/>
</dbReference>
<evidence type="ECO:0000313" key="2">
    <source>
        <dbReference type="Proteomes" id="UP001197114"/>
    </source>
</evidence>
<name>A0ABS6YXE1_9ACTN</name>
<proteinExistence type="predicted"/>